<gene>
    <name evidence="2" type="ORF">PC115_g5379</name>
    <name evidence="3" type="ORF">PC118_g4375</name>
    <name evidence="4" type="ORF">PC129_g4087</name>
</gene>
<dbReference type="Proteomes" id="UP000697107">
    <property type="component" value="Unassembled WGS sequence"/>
</dbReference>
<dbReference type="AlphaFoldDB" id="A0A8T1IL25"/>
<evidence type="ECO:0000313" key="5">
    <source>
        <dbReference type="Proteomes" id="UP000760860"/>
    </source>
</evidence>
<dbReference type="Proteomes" id="UP000774804">
    <property type="component" value="Unassembled WGS sequence"/>
</dbReference>
<feature type="region of interest" description="Disordered" evidence="1">
    <location>
        <begin position="1"/>
        <end position="22"/>
    </location>
</feature>
<evidence type="ECO:0000256" key="1">
    <source>
        <dbReference type="SAM" id="MobiDB-lite"/>
    </source>
</evidence>
<evidence type="ECO:0000313" key="2">
    <source>
        <dbReference type="EMBL" id="KAG2933781.1"/>
    </source>
</evidence>
<comment type="caution">
    <text evidence="4">The sequence shown here is derived from an EMBL/GenBank/DDBJ whole genome shotgun (WGS) entry which is preliminary data.</text>
</comment>
<accession>A0A8T1IL25</accession>
<protein>
    <submittedName>
        <fullName evidence="4">Uncharacterized protein</fullName>
    </submittedName>
</protein>
<dbReference type="VEuPathDB" id="FungiDB:PC110_g4406"/>
<evidence type="ECO:0000313" key="3">
    <source>
        <dbReference type="EMBL" id="KAG2992799.1"/>
    </source>
</evidence>
<dbReference type="Proteomes" id="UP000760860">
    <property type="component" value="Unassembled WGS sequence"/>
</dbReference>
<organism evidence="4 5">
    <name type="scientific">Phytophthora cactorum</name>
    <dbReference type="NCBI Taxonomy" id="29920"/>
    <lineage>
        <taxon>Eukaryota</taxon>
        <taxon>Sar</taxon>
        <taxon>Stramenopiles</taxon>
        <taxon>Oomycota</taxon>
        <taxon>Peronosporomycetes</taxon>
        <taxon>Peronosporales</taxon>
        <taxon>Peronosporaceae</taxon>
        <taxon>Phytophthora</taxon>
    </lineage>
</organism>
<sequence>MAPILEDKEYPRYANDDEAKSESDVHEVASVAVELDVFDSDNFMEGLRKEKLFVPTDADDVNIMQTSDTSDSGSDAGDGRCYAGQRVLASSCTGR</sequence>
<name>A0A8T1IL25_9STRA</name>
<dbReference type="EMBL" id="RCML01000081">
    <property type="protein sequence ID" value="KAG2992799.1"/>
    <property type="molecule type" value="Genomic_DNA"/>
</dbReference>
<dbReference type="EMBL" id="RCMI01000111">
    <property type="protein sequence ID" value="KAG2933781.1"/>
    <property type="molecule type" value="Genomic_DNA"/>
</dbReference>
<reference evidence="4" key="1">
    <citation type="submission" date="2018-05" db="EMBL/GenBank/DDBJ databases">
        <title>Effector identification in a new, highly contiguous assembly of the strawberry crown rot pathogen Phytophthora cactorum.</title>
        <authorList>
            <person name="Armitage A.D."/>
            <person name="Nellist C.F."/>
            <person name="Bates H."/>
            <person name="Vickerstaff R.J."/>
            <person name="Harrison R.J."/>
        </authorList>
    </citation>
    <scope>NUCLEOTIDE SEQUENCE</scope>
    <source>
        <strain evidence="2">4032</strain>
        <strain evidence="3">P415</strain>
        <strain evidence="4">P421</strain>
    </source>
</reference>
<dbReference type="EMBL" id="RCMV01000088">
    <property type="protein sequence ID" value="KAG3225287.1"/>
    <property type="molecule type" value="Genomic_DNA"/>
</dbReference>
<proteinExistence type="predicted"/>
<evidence type="ECO:0000313" key="4">
    <source>
        <dbReference type="EMBL" id="KAG3225287.1"/>
    </source>
</evidence>